<dbReference type="EMBL" id="MU275885">
    <property type="protein sequence ID" value="KAI0048541.1"/>
    <property type="molecule type" value="Genomic_DNA"/>
</dbReference>
<gene>
    <name evidence="1" type="ORF">FA95DRAFT_1033833</name>
</gene>
<sequence length="184" mass="20109">MQGLRLHPVSCVPNSITSVFKQAQCLHRTVLTHLCAAGRAQTNATARCRFRQIAMAYGLGQLQGNLSRFSITSAHVIKCTRCRAEDSRSNELKVVEKVNFHRSRSQSQTDEARARAPSIPNWCKRCLARVARTLAANLISRGSCIATSLSAMAAPSFRSPLIPASFPASFLLVSPPSLHPTIPR</sequence>
<evidence type="ECO:0000313" key="1">
    <source>
        <dbReference type="EMBL" id="KAI0048541.1"/>
    </source>
</evidence>
<protein>
    <submittedName>
        <fullName evidence="1">Uncharacterized protein</fullName>
    </submittedName>
</protein>
<reference evidence="1" key="2">
    <citation type="journal article" date="2022" name="New Phytol.">
        <title>Evolutionary transition to the ectomycorrhizal habit in the genomes of a hyperdiverse lineage of mushroom-forming fungi.</title>
        <authorList>
            <person name="Looney B."/>
            <person name="Miyauchi S."/>
            <person name="Morin E."/>
            <person name="Drula E."/>
            <person name="Courty P.E."/>
            <person name="Kohler A."/>
            <person name="Kuo A."/>
            <person name="LaButti K."/>
            <person name="Pangilinan J."/>
            <person name="Lipzen A."/>
            <person name="Riley R."/>
            <person name="Andreopoulos W."/>
            <person name="He G."/>
            <person name="Johnson J."/>
            <person name="Nolan M."/>
            <person name="Tritt A."/>
            <person name="Barry K.W."/>
            <person name="Grigoriev I.V."/>
            <person name="Nagy L.G."/>
            <person name="Hibbett D."/>
            <person name="Henrissat B."/>
            <person name="Matheny P.B."/>
            <person name="Labbe J."/>
            <person name="Martin F.M."/>
        </authorList>
    </citation>
    <scope>NUCLEOTIDE SEQUENCE</scope>
    <source>
        <strain evidence="1">FP105234-sp</strain>
    </source>
</reference>
<comment type="caution">
    <text evidence="1">The sequence shown here is derived from an EMBL/GenBank/DDBJ whole genome shotgun (WGS) entry which is preliminary data.</text>
</comment>
<proteinExistence type="predicted"/>
<evidence type="ECO:0000313" key="2">
    <source>
        <dbReference type="Proteomes" id="UP000814033"/>
    </source>
</evidence>
<name>A0ACB8RY69_9AGAM</name>
<reference evidence="1" key="1">
    <citation type="submission" date="2021-02" db="EMBL/GenBank/DDBJ databases">
        <authorList>
            <consortium name="DOE Joint Genome Institute"/>
            <person name="Ahrendt S."/>
            <person name="Looney B.P."/>
            <person name="Miyauchi S."/>
            <person name="Morin E."/>
            <person name="Drula E."/>
            <person name="Courty P.E."/>
            <person name="Chicoki N."/>
            <person name="Fauchery L."/>
            <person name="Kohler A."/>
            <person name="Kuo A."/>
            <person name="Labutti K."/>
            <person name="Pangilinan J."/>
            <person name="Lipzen A."/>
            <person name="Riley R."/>
            <person name="Andreopoulos W."/>
            <person name="He G."/>
            <person name="Johnson J."/>
            <person name="Barry K.W."/>
            <person name="Grigoriev I.V."/>
            <person name="Nagy L."/>
            <person name="Hibbett D."/>
            <person name="Henrissat B."/>
            <person name="Matheny P.B."/>
            <person name="Labbe J."/>
            <person name="Martin F."/>
        </authorList>
    </citation>
    <scope>NUCLEOTIDE SEQUENCE</scope>
    <source>
        <strain evidence="1">FP105234-sp</strain>
    </source>
</reference>
<accession>A0ACB8RY69</accession>
<keyword evidence="2" id="KW-1185">Reference proteome</keyword>
<organism evidence="1 2">
    <name type="scientific">Auriscalpium vulgare</name>
    <dbReference type="NCBI Taxonomy" id="40419"/>
    <lineage>
        <taxon>Eukaryota</taxon>
        <taxon>Fungi</taxon>
        <taxon>Dikarya</taxon>
        <taxon>Basidiomycota</taxon>
        <taxon>Agaricomycotina</taxon>
        <taxon>Agaricomycetes</taxon>
        <taxon>Russulales</taxon>
        <taxon>Auriscalpiaceae</taxon>
        <taxon>Auriscalpium</taxon>
    </lineage>
</organism>
<dbReference type="Proteomes" id="UP000814033">
    <property type="component" value="Unassembled WGS sequence"/>
</dbReference>